<evidence type="ECO:0000259" key="5">
    <source>
        <dbReference type="PROSITE" id="PS50931"/>
    </source>
</evidence>
<comment type="similarity">
    <text evidence="1">Belongs to the LysR transcriptional regulatory family.</text>
</comment>
<keyword evidence="2" id="KW-0805">Transcription regulation</keyword>
<dbReference type="AlphaFoldDB" id="A0A2S6ZCY2"/>
<dbReference type="PANTHER" id="PTHR30537:SF81">
    <property type="entry name" value="TRANSCRIPTIONAL REGULATOR-RELATED"/>
    <property type="match status" value="1"/>
</dbReference>
<dbReference type="SUPFAM" id="SSF53850">
    <property type="entry name" value="Periplasmic binding protein-like II"/>
    <property type="match status" value="1"/>
</dbReference>
<dbReference type="PANTHER" id="PTHR30537">
    <property type="entry name" value="HTH-TYPE TRANSCRIPTIONAL REGULATOR"/>
    <property type="match status" value="1"/>
</dbReference>
<dbReference type="PROSITE" id="PS50931">
    <property type="entry name" value="HTH_LYSR"/>
    <property type="match status" value="1"/>
</dbReference>
<dbReference type="CDD" id="cd08422">
    <property type="entry name" value="PBP2_CrgA_like"/>
    <property type="match status" value="1"/>
</dbReference>
<name>A0A2S6ZCY2_9XANT</name>
<evidence type="ECO:0000256" key="1">
    <source>
        <dbReference type="ARBA" id="ARBA00009437"/>
    </source>
</evidence>
<dbReference type="RefSeq" id="WP_128420985.1">
    <property type="nucleotide sequence ID" value="NZ_CP049017.1"/>
</dbReference>
<dbReference type="InterPro" id="IPR036388">
    <property type="entry name" value="WH-like_DNA-bd_sf"/>
</dbReference>
<evidence type="ECO:0000313" key="7">
    <source>
        <dbReference type="Proteomes" id="UP000239898"/>
    </source>
</evidence>
<dbReference type="InterPro" id="IPR058163">
    <property type="entry name" value="LysR-type_TF_proteobact-type"/>
</dbReference>
<gene>
    <name evidence="6" type="ORF">XthCFBP4691_14050</name>
</gene>
<organism evidence="6 7">
    <name type="scientific">Xanthomonas theicola</name>
    <dbReference type="NCBI Taxonomy" id="56464"/>
    <lineage>
        <taxon>Bacteria</taxon>
        <taxon>Pseudomonadati</taxon>
        <taxon>Pseudomonadota</taxon>
        <taxon>Gammaproteobacteria</taxon>
        <taxon>Lysobacterales</taxon>
        <taxon>Lysobacteraceae</taxon>
        <taxon>Xanthomonas</taxon>
    </lineage>
</organism>
<keyword evidence="7" id="KW-1185">Reference proteome</keyword>
<dbReference type="FunFam" id="1.10.10.10:FF:000001">
    <property type="entry name" value="LysR family transcriptional regulator"/>
    <property type="match status" value="1"/>
</dbReference>
<feature type="domain" description="HTH lysR-type" evidence="5">
    <location>
        <begin position="1"/>
        <end position="59"/>
    </location>
</feature>
<protein>
    <submittedName>
        <fullName evidence="6">LysR family transcriptional regulator</fullName>
    </submittedName>
</protein>
<reference evidence="6 7" key="1">
    <citation type="submission" date="2016-08" db="EMBL/GenBank/DDBJ databases">
        <title>Evolution of the type three secretion system and type three effector repertoires in Xanthomonas.</title>
        <authorList>
            <person name="Merda D."/>
            <person name="Briand M."/>
            <person name="Bosis E."/>
            <person name="Rousseau C."/>
            <person name="Portier P."/>
            <person name="Jacques M.-A."/>
            <person name="Fischer-Le Saux M."/>
        </authorList>
    </citation>
    <scope>NUCLEOTIDE SEQUENCE [LARGE SCALE GENOMIC DNA]</scope>
    <source>
        <strain evidence="6 7">CFBP 4691</strain>
    </source>
</reference>
<evidence type="ECO:0000256" key="2">
    <source>
        <dbReference type="ARBA" id="ARBA00023015"/>
    </source>
</evidence>
<dbReference type="InterPro" id="IPR000847">
    <property type="entry name" value="LysR_HTH_N"/>
</dbReference>
<dbReference type="Gene3D" id="3.40.190.290">
    <property type="match status" value="1"/>
</dbReference>
<sequence length="303" mass="33241">MDRIGDIALFLRVLDLGSISAAARSLDLSVAVASQRLKRLERELGVRLLHRTTRRLHPTPEGLQLAEQGRALVEDLESLAGGLRAAGRTAAGTLRVTMSATFGRQYVSPLLPQFMALHPQVRLSVHLSDNVVDLVSEGFDLAIRIGALRDSSLVARRLAGNRRVLCAAPGYLRRHGEPATPAQLAMHACLLLTGAEGRQDTWRLRGADGEVGVRVNGPLESNFGEVLRDAALNGQGIALHSVWHVAEDLRHGRLRQVLPQYAIAETGIYAVMPQRRLMPPRVRAFVEFMQVQLADPPPWERPS</sequence>
<dbReference type="Gene3D" id="1.10.10.10">
    <property type="entry name" value="Winged helix-like DNA-binding domain superfamily/Winged helix DNA-binding domain"/>
    <property type="match status" value="1"/>
</dbReference>
<dbReference type="InterPro" id="IPR036390">
    <property type="entry name" value="WH_DNA-bd_sf"/>
</dbReference>
<comment type="caution">
    <text evidence="6">The sequence shown here is derived from an EMBL/GenBank/DDBJ whole genome shotgun (WGS) entry which is preliminary data.</text>
</comment>
<evidence type="ECO:0000256" key="4">
    <source>
        <dbReference type="ARBA" id="ARBA00023163"/>
    </source>
</evidence>
<dbReference type="InterPro" id="IPR005119">
    <property type="entry name" value="LysR_subst-bd"/>
</dbReference>
<keyword evidence="3" id="KW-0238">DNA-binding</keyword>
<dbReference type="OrthoDB" id="9810065at2"/>
<keyword evidence="4" id="KW-0804">Transcription</keyword>
<evidence type="ECO:0000313" key="6">
    <source>
        <dbReference type="EMBL" id="PPT89171.1"/>
    </source>
</evidence>
<dbReference type="GO" id="GO:0006351">
    <property type="term" value="P:DNA-templated transcription"/>
    <property type="evidence" value="ECO:0007669"/>
    <property type="project" value="TreeGrafter"/>
</dbReference>
<dbReference type="FunFam" id="3.40.190.290:FF:000001">
    <property type="entry name" value="Transcriptional regulator, LysR family"/>
    <property type="match status" value="1"/>
</dbReference>
<dbReference type="GO" id="GO:0043565">
    <property type="term" value="F:sequence-specific DNA binding"/>
    <property type="evidence" value="ECO:0007669"/>
    <property type="project" value="TreeGrafter"/>
</dbReference>
<dbReference type="EMBL" id="MIGX01000074">
    <property type="protein sequence ID" value="PPT89171.1"/>
    <property type="molecule type" value="Genomic_DNA"/>
</dbReference>
<proteinExistence type="inferred from homology"/>
<accession>A0A2S6ZCY2</accession>
<dbReference type="Pfam" id="PF00126">
    <property type="entry name" value="HTH_1"/>
    <property type="match status" value="1"/>
</dbReference>
<dbReference type="GO" id="GO:0003700">
    <property type="term" value="F:DNA-binding transcription factor activity"/>
    <property type="evidence" value="ECO:0007669"/>
    <property type="project" value="InterPro"/>
</dbReference>
<evidence type="ECO:0000256" key="3">
    <source>
        <dbReference type="ARBA" id="ARBA00023125"/>
    </source>
</evidence>
<dbReference type="SUPFAM" id="SSF46785">
    <property type="entry name" value="Winged helix' DNA-binding domain"/>
    <property type="match status" value="1"/>
</dbReference>
<dbReference type="Pfam" id="PF03466">
    <property type="entry name" value="LysR_substrate"/>
    <property type="match status" value="1"/>
</dbReference>
<dbReference type="Proteomes" id="UP000239898">
    <property type="component" value="Unassembled WGS sequence"/>
</dbReference>